<protein>
    <submittedName>
        <fullName evidence="3">Uncharacterized protein</fullName>
    </submittedName>
</protein>
<organism evidence="3 4">
    <name type="scientific">Demequina muriae</name>
    <dbReference type="NCBI Taxonomy" id="3051664"/>
    <lineage>
        <taxon>Bacteria</taxon>
        <taxon>Bacillati</taxon>
        <taxon>Actinomycetota</taxon>
        <taxon>Actinomycetes</taxon>
        <taxon>Micrococcales</taxon>
        <taxon>Demequinaceae</taxon>
        <taxon>Demequina</taxon>
    </lineage>
</organism>
<evidence type="ECO:0000313" key="4">
    <source>
        <dbReference type="Proteomes" id="UP001172708"/>
    </source>
</evidence>
<dbReference type="RefSeq" id="WP_301140984.1">
    <property type="nucleotide sequence ID" value="NZ_JAUHQA010000001.1"/>
</dbReference>
<evidence type="ECO:0000256" key="1">
    <source>
        <dbReference type="SAM" id="MobiDB-lite"/>
    </source>
</evidence>
<comment type="caution">
    <text evidence="3">The sequence shown here is derived from an EMBL/GenBank/DDBJ whole genome shotgun (WGS) entry which is preliminary data.</text>
</comment>
<keyword evidence="2" id="KW-0732">Signal</keyword>
<name>A0ABT8GEC4_9MICO</name>
<keyword evidence="4" id="KW-1185">Reference proteome</keyword>
<dbReference type="PROSITE" id="PS51257">
    <property type="entry name" value="PROKAR_LIPOPROTEIN"/>
    <property type="match status" value="1"/>
</dbReference>
<evidence type="ECO:0000256" key="2">
    <source>
        <dbReference type="SAM" id="SignalP"/>
    </source>
</evidence>
<proteinExistence type="predicted"/>
<sequence length="292" mass="32300">MLHTRRALRRVIVFTALATVGSISLAACSTGSATDEPTSPPPTPTSRPSATSEPRTSPAATQQSFEHAFSGEIDYDQLADPGWESLDQSERDLRCDAFFAANIEDEIALDPRTDAAIVAEWFKNRIQVVNDLVKDTSEERSETAALNIADCLTGHYFSREANEKPQGNDYLKGDISIVAEYKEDPGANVEYIDPSRITRHGTGTFPAFNEDHQYPYAALSIEGYTSSESFPQLVVQYFQWVEHNNTFRLMIHDRLDISDSDPYFGEEVVVVDPVREGAPTAEPPFSGPFVLG</sequence>
<reference evidence="3" key="1">
    <citation type="submission" date="2023-06" db="EMBL/GenBank/DDBJ databases">
        <title>Egi l300058.</title>
        <authorList>
            <person name="Gao L."/>
            <person name="Fang B.-Z."/>
            <person name="Li W.-J."/>
        </authorList>
    </citation>
    <scope>NUCLEOTIDE SEQUENCE</scope>
    <source>
        <strain evidence="3">EGI L300058</strain>
    </source>
</reference>
<feature type="chain" id="PRO_5046627434" evidence="2">
    <location>
        <begin position="27"/>
        <end position="292"/>
    </location>
</feature>
<dbReference type="EMBL" id="JAUHQA010000001">
    <property type="protein sequence ID" value="MDN4479777.1"/>
    <property type="molecule type" value="Genomic_DNA"/>
</dbReference>
<feature type="compositionally biased region" description="Low complexity" evidence="1">
    <location>
        <begin position="46"/>
        <end position="61"/>
    </location>
</feature>
<gene>
    <name evidence="3" type="ORF">QQX02_02395</name>
</gene>
<accession>A0ABT8GEC4</accession>
<dbReference type="Proteomes" id="UP001172708">
    <property type="component" value="Unassembled WGS sequence"/>
</dbReference>
<evidence type="ECO:0000313" key="3">
    <source>
        <dbReference type="EMBL" id="MDN4479777.1"/>
    </source>
</evidence>
<feature type="signal peptide" evidence="2">
    <location>
        <begin position="1"/>
        <end position="26"/>
    </location>
</feature>
<feature type="region of interest" description="Disordered" evidence="1">
    <location>
        <begin position="29"/>
        <end position="63"/>
    </location>
</feature>